<dbReference type="Gene3D" id="3.40.50.300">
    <property type="entry name" value="P-loop containing nucleotide triphosphate hydrolases"/>
    <property type="match status" value="2"/>
</dbReference>
<evidence type="ECO:0000313" key="3">
    <source>
        <dbReference type="Proteomes" id="UP001268683"/>
    </source>
</evidence>
<evidence type="ECO:0000259" key="1">
    <source>
        <dbReference type="Pfam" id="PF01935"/>
    </source>
</evidence>
<name>A0AA52EJW9_9PROT</name>
<dbReference type="Pfam" id="PF01935">
    <property type="entry name" value="DUF87"/>
    <property type="match status" value="1"/>
</dbReference>
<organism evidence="2 3">
    <name type="scientific">Temperatibacter marinus</name>
    <dbReference type="NCBI Taxonomy" id="1456591"/>
    <lineage>
        <taxon>Bacteria</taxon>
        <taxon>Pseudomonadati</taxon>
        <taxon>Pseudomonadota</taxon>
        <taxon>Alphaproteobacteria</taxon>
        <taxon>Kordiimonadales</taxon>
        <taxon>Temperatibacteraceae</taxon>
        <taxon>Temperatibacter</taxon>
    </lineage>
</organism>
<sequence length="552" mass="61836">MFKTESRNPATYESEKITPTVSEKTVQSQHFSSPIARIESVSPADLTAAVQDDLACYASISEKCNIGATMKIPISGGWVFASILSIRTREAGQALELAMTFVGAIQDGVFARGVDTFPAVHAPVYLASDEDQRHLYQQSGHDCIRIGTVYPSPDVPAMLNIEKLLSRHFSVLGSTGSGKSCTLALMIHKLVESCPQAHVLILDPHNEYAKSFETMGEHFNTENLSLPYWLMNFEEHIEIFVGRELTDRDSDIDILKRCLFSARKASAAEHSLSRLTVDTPIPYKLTDLLRALEEEIGRLEKAENTQPYLRLKAKIEELRSDRRFAFMFSGLLVQDSLHDLVSRLLRFPVEGRPVSTLDLSGIPSEIVDVVVSLISRLVFDFSMWSRKAGASTPLLLVCEEAHRYVPHHSSGDKRLQSARKSLERIAKEGRKYGVSLGLVSQRPSDLSEAILSQCGTVISMRMNNERDRKFVENTMPEGASHFLRLLPSLQNQECLVSGEGSACPLRVRLDYLDIPYQPASNDLDFASLWRHDLPDTHNTIHQTLRAWRRGIR</sequence>
<dbReference type="InterPro" id="IPR008571">
    <property type="entry name" value="HerA-like"/>
</dbReference>
<reference evidence="2" key="1">
    <citation type="submission" date="2023-04" db="EMBL/GenBank/DDBJ databases">
        <title>Complete genome sequence of Temperatibacter marinus.</title>
        <authorList>
            <person name="Rong J.-C."/>
            <person name="Yi M.-L."/>
            <person name="Zhao Q."/>
        </authorList>
    </citation>
    <scope>NUCLEOTIDE SEQUENCE</scope>
    <source>
        <strain evidence="2">NBRC 110045</strain>
    </source>
</reference>
<dbReference type="SUPFAM" id="SSF52540">
    <property type="entry name" value="P-loop containing nucleoside triphosphate hydrolases"/>
    <property type="match status" value="1"/>
</dbReference>
<dbReference type="RefSeq" id="WP_310799239.1">
    <property type="nucleotide sequence ID" value="NZ_CP123872.1"/>
</dbReference>
<dbReference type="PANTHER" id="PTHR42957:SF1">
    <property type="entry name" value="HELICASE MJ1565-RELATED"/>
    <property type="match status" value="1"/>
</dbReference>
<accession>A0AA52EJW9</accession>
<evidence type="ECO:0000313" key="2">
    <source>
        <dbReference type="EMBL" id="WND03386.1"/>
    </source>
</evidence>
<feature type="domain" description="Helicase HerA central" evidence="1">
    <location>
        <begin position="144"/>
        <end position="378"/>
    </location>
</feature>
<dbReference type="InterPro" id="IPR027417">
    <property type="entry name" value="P-loop_NTPase"/>
</dbReference>
<proteinExistence type="predicted"/>
<keyword evidence="3" id="KW-1185">Reference proteome</keyword>
<dbReference type="EMBL" id="CP123872">
    <property type="protein sequence ID" value="WND03386.1"/>
    <property type="molecule type" value="Genomic_DNA"/>
</dbReference>
<dbReference type="AlphaFoldDB" id="A0AA52EJW9"/>
<gene>
    <name evidence="2" type="ORF">QGN29_03255</name>
</gene>
<dbReference type="InterPro" id="IPR002789">
    <property type="entry name" value="HerA_central"/>
</dbReference>
<protein>
    <submittedName>
        <fullName evidence="2">DUF87 domain-containing protein</fullName>
    </submittedName>
</protein>
<dbReference type="KEGG" id="tmk:QGN29_03255"/>
<dbReference type="Proteomes" id="UP001268683">
    <property type="component" value="Chromosome"/>
</dbReference>
<dbReference type="PANTHER" id="PTHR42957">
    <property type="entry name" value="HELICASE MJ1565-RELATED"/>
    <property type="match status" value="1"/>
</dbReference>